<name>X1JSM4_9ZZZZ</name>
<organism evidence="1">
    <name type="scientific">marine sediment metagenome</name>
    <dbReference type="NCBI Taxonomy" id="412755"/>
    <lineage>
        <taxon>unclassified sequences</taxon>
        <taxon>metagenomes</taxon>
        <taxon>ecological metagenomes</taxon>
    </lineage>
</organism>
<sequence length="76" mass="8498">MIINESTMIPGLAETVGPAITTTDKLAVTNRMTIITDEIEILFFPIFSSSFELVKNYASEVIHPALHHSTLIYNFK</sequence>
<reference evidence="1" key="1">
    <citation type="journal article" date="2014" name="Front. Microbiol.">
        <title>High frequency of phylogenetically diverse reductive dehalogenase-homologous genes in deep subseafloor sedimentary metagenomes.</title>
        <authorList>
            <person name="Kawai M."/>
            <person name="Futagami T."/>
            <person name="Toyoda A."/>
            <person name="Takaki Y."/>
            <person name="Nishi S."/>
            <person name="Hori S."/>
            <person name="Arai W."/>
            <person name="Tsubouchi T."/>
            <person name="Morono Y."/>
            <person name="Uchiyama I."/>
            <person name="Ito T."/>
            <person name="Fujiyama A."/>
            <person name="Inagaki F."/>
            <person name="Takami H."/>
        </authorList>
    </citation>
    <scope>NUCLEOTIDE SEQUENCE</scope>
    <source>
        <strain evidence="1">Expedition CK06-06</strain>
    </source>
</reference>
<dbReference type="EMBL" id="BARV01001568">
    <property type="protein sequence ID" value="GAH97741.1"/>
    <property type="molecule type" value="Genomic_DNA"/>
</dbReference>
<gene>
    <name evidence="1" type="ORF">S06H3_04466</name>
</gene>
<evidence type="ECO:0000313" key="1">
    <source>
        <dbReference type="EMBL" id="GAH97741.1"/>
    </source>
</evidence>
<dbReference type="AlphaFoldDB" id="X1JSM4"/>
<accession>X1JSM4</accession>
<comment type="caution">
    <text evidence="1">The sequence shown here is derived from an EMBL/GenBank/DDBJ whole genome shotgun (WGS) entry which is preliminary data.</text>
</comment>
<proteinExistence type="predicted"/>
<protein>
    <submittedName>
        <fullName evidence="1">Uncharacterized protein</fullName>
    </submittedName>
</protein>